<evidence type="ECO:0000313" key="2">
    <source>
        <dbReference type="Proteomes" id="UP000198623"/>
    </source>
</evidence>
<dbReference type="OrthoDB" id="3692019at2"/>
<keyword evidence="2" id="KW-1185">Reference proteome</keyword>
<gene>
    <name evidence="1" type="ORF">SAMN05216175_103281</name>
</gene>
<protein>
    <submittedName>
        <fullName evidence="1">Uncharacterized protein</fullName>
    </submittedName>
</protein>
<dbReference type="AlphaFoldDB" id="A0A1I2P8J5"/>
<proteinExistence type="predicted"/>
<dbReference type="EMBL" id="FOOU01000003">
    <property type="protein sequence ID" value="SFG11399.1"/>
    <property type="molecule type" value="Genomic_DNA"/>
</dbReference>
<organism evidence="1 2">
    <name type="scientific">Neptunomonas qingdaonensis</name>
    <dbReference type="NCBI Taxonomy" id="1045558"/>
    <lineage>
        <taxon>Bacteria</taxon>
        <taxon>Pseudomonadati</taxon>
        <taxon>Pseudomonadota</taxon>
        <taxon>Gammaproteobacteria</taxon>
        <taxon>Oceanospirillales</taxon>
        <taxon>Oceanospirillaceae</taxon>
        <taxon>Neptunomonas</taxon>
    </lineage>
</organism>
<reference evidence="2" key="1">
    <citation type="submission" date="2016-10" db="EMBL/GenBank/DDBJ databases">
        <authorList>
            <person name="Varghese N."/>
            <person name="Submissions S."/>
        </authorList>
    </citation>
    <scope>NUCLEOTIDE SEQUENCE [LARGE SCALE GENOMIC DNA]</scope>
    <source>
        <strain evidence="2">CGMCC 1.10971</strain>
    </source>
</reference>
<dbReference type="Proteomes" id="UP000198623">
    <property type="component" value="Unassembled WGS sequence"/>
</dbReference>
<evidence type="ECO:0000313" key="1">
    <source>
        <dbReference type="EMBL" id="SFG11399.1"/>
    </source>
</evidence>
<name>A0A1I2P8J5_9GAMM</name>
<accession>A0A1I2P8J5</accession>
<dbReference type="RefSeq" id="WP_090725893.1">
    <property type="nucleotide sequence ID" value="NZ_FOOU01000003.1"/>
</dbReference>
<sequence>MKEAFFASFSTAMLLAVVGWIARAWITEKLAAGFRLETDKTLEEIKSRYAKQIALTDSRVAAYRSLWEKTKDLNPRDKLRLDQGQLNSIFEDLRKWYYDDGNAMHLSASTTNDFLKGLQYLECEPTEKNLTVVKKLFSSVRTHIKEDLGVYDRDEVSATLPDYAQPLADGTVITKPRDDG</sequence>